<dbReference type="SMART" id="SM00342">
    <property type="entry name" value="HTH_ARAC"/>
    <property type="match status" value="1"/>
</dbReference>
<organism evidence="5 6">
    <name type="scientific">Halioglobus maricola</name>
    <dbReference type="NCBI Taxonomy" id="2601894"/>
    <lineage>
        <taxon>Bacteria</taxon>
        <taxon>Pseudomonadati</taxon>
        <taxon>Pseudomonadota</taxon>
        <taxon>Gammaproteobacteria</taxon>
        <taxon>Cellvibrionales</taxon>
        <taxon>Halieaceae</taxon>
        <taxon>Halioglobus</taxon>
    </lineage>
</organism>
<accession>A0A5P9NIC3</accession>
<dbReference type="InterPro" id="IPR020449">
    <property type="entry name" value="Tscrpt_reg_AraC-type_HTH"/>
</dbReference>
<evidence type="ECO:0000313" key="6">
    <source>
        <dbReference type="Proteomes" id="UP000326287"/>
    </source>
</evidence>
<dbReference type="InterPro" id="IPR018060">
    <property type="entry name" value="HTH_AraC"/>
</dbReference>
<dbReference type="PRINTS" id="PR00032">
    <property type="entry name" value="HTHARAC"/>
</dbReference>
<reference evidence="5 6" key="1">
    <citation type="submission" date="2019-02" db="EMBL/GenBank/DDBJ databases">
        <authorList>
            <person name="Li S.-H."/>
        </authorList>
    </citation>
    <scope>NUCLEOTIDE SEQUENCE [LARGE SCALE GENOMIC DNA]</scope>
    <source>
        <strain evidence="5 6">IMCC14385</strain>
    </source>
</reference>
<dbReference type="InterPro" id="IPR009057">
    <property type="entry name" value="Homeodomain-like_sf"/>
</dbReference>
<keyword evidence="3" id="KW-0804">Transcription</keyword>
<dbReference type="PROSITE" id="PS01124">
    <property type="entry name" value="HTH_ARAC_FAMILY_2"/>
    <property type="match status" value="1"/>
</dbReference>
<dbReference type="Pfam" id="PF12625">
    <property type="entry name" value="Arabinose_bd"/>
    <property type="match status" value="1"/>
</dbReference>
<keyword evidence="2" id="KW-0238">DNA-binding</keyword>
<keyword evidence="6" id="KW-1185">Reference proteome</keyword>
<feature type="domain" description="HTH araC/xylS-type" evidence="4">
    <location>
        <begin position="235"/>
        <end position="335"/>
    </location>
</feature>
<dbReference type="GO" id="GO:0000976">
    <property type="term" value="F:transcription cis-regulatory region binding"/>
    <property type="evidence" value="ECO:0007669"/>
    <property type="project" value="TreeGrafter"/>
</dbReference>
<dbReference type="PANTHER" id="PTHR47894">
    <property type="entry name" value="HTH-TYPE TRANSCRIPTIONAL REGULATOR GADX"/>
    <property type="match status" value="1"/>
</dbReference>
<dbReference type="EMBL" id="CP036422">
    <property type="protein sequence ID" value="QFU75276.1"/>
    <property type="molecule type" value="Genomic_DNA"/>
</dbReference>
<evidence type="ECO:0000256" key="3">
    <source>
        <dbReference type="ARBA" id="ARBA00023163"/>
    </source>
</evidence>
<dbReference type="AlphaFoldDB" id="A0A5P9NIC3"/>
<dbReference type="SUPFAM" id="SSF46689">
    <property type="entry name" value="Homeodomain-like"/>
    <property type="match status" value="1"/>
</dbReference>
<protein>
    <submittedName>
        <fullName evidence="5">AraC family transcriptional regulator</fullName>
    </submittedName>
</protein>
<proteinExistence type="predicted"/>
<dbReference type="KEGG" id="halc:EY643_06210"/>
<keyword evidence="1" id="KW-0805">Transcription regulation</keyword>
<dbReference type="PANTHER" id="PTHR47894:SF1">
    <property type="entry name" value="HTH-TYPE TRANSCRIPTIONAL REGULATOR VQSM"/>
    <property type="match status" value="1"/>
</dbReference>
<evidence type="ECO:0000313" key="5">
    <source>
        <dbReference type="EMBL" id="QFU75276.1"/>
    </source>
</evidence>
<dbReference type="Gene3D" id="1.10.10.60">
    <property type="entry name" value="Homeodomain-like"/>
    <property type="match status" value="1"/>
</dbReference>
<name>A0A5P9NIC3_9GAMM</name>
<sequence length="335" mass="38085">MQAASVSNEYVKSLLKGAIKRGYDPGEILANQGLPRSILTNPRFRISTLQFAELNQALTELMDDELVGLAAKPSPVGTLALMSRASLSCDTFWESLQVWRECLNLMDNSMSAETMTTAKGGLIAMQCEKAADINDNYLIESQLSGCHRFHCWLANDFVPIERVDLAFAEPAFSAEHRYVFYGAPVYYSQPHNAMYFGRESLEIKNLRDRDALEELLSSPLAHMMRLPRQSSSLSIKVRLWMEKSFREGRGTAQMDLACSDLAMTEQTMRRHLRAEGNTFQQLKEDTRRDMAIHFIKHSDLSIEKIAFRLGFAEASTFIRSFKRWMGVTPLAYRKL</sequence>
<dbReference type="OrthoDB" id="5582699at2"/>
<dbReference type="InterPro" id="IPR032687">
    <property type="entry name" value="AraC-type_N"/>
</dbReference>
<evidence type="ECO:0000256" key="2">
    <source>
        <dbReference type="ARBA" id="ARBA00023125"/>
    </source>
</evidence>
<evidence type="ECO:0000256" key="1">
    <source>
        <dbReference type="ARBA" id="ARBA00023015"/>
    </source>
</evidence>
<dbReference type="RefSeq" id="WP_152661382.1">
    <property type="nucleotide sequence ID" value="NZ_CP036422.1"/>
</dbReference>
<dbReference type="Proteomes" id="UP000326287">
    <property type="component" value="Chromosome"/>
</dbReference>
<dbReference type="GO" id="GO:0005829">
    <property type="term" value="C:cytosol"/>
    <property type="evidence" value="ECO:0007669"/>
    <property type="project" value="TreeGrafter"/>
</dbReference>
<evidence type="ECO:0000259" key="4">
    <source>
        <dbReference type="PROSITE" id="PS01124"/>
    </source>
</evidence>
<dbReference type="GO" id="GO:0003700">
    <property type="term" value="F:DNA-binding transcription factor activity"/>
    <property type="evidence" value="ECO:0007669"/>
    <property type="project" value="InterPro"/>
</dbReference>
<gene>
    <name evidence="5" type="ORF">EY643_06210</name>
</gene>
<dbReference type="Pfam" id="PF12833">
    <property type="entry name" value="HTH_18"/>
    <property type="match status" value="1"/>
</dbReference>